<organism evidence="2 3">
    <name type="scientific">Paraphaeosphaeria sporulosa</name>
    <dbReference type="NCBI Taxonomy" id="1460663"/>
    <lineage>
        <taxon>Eukaryota</taxon>
        <taxon>Fungi</taxon>
        <taxon>Dikarya</taxon>
        <taxon>Ascomycota</taxon>
        <taxon>Pezizomycotina</taxon>
        <taxon>Dothideomycetes</taxon>
        <taxon>Pleosporomycetidae</taxon>
        <taxon>Pleosporales</taxon>
        <taxon>Massarineae</taxon>
        <taxon>Didymosphaeriaceae</taxon>
        <taxon>Paraphaeosphaeria</taxon>
    </lineage>
</organism>
<proteinExistence type="predicted"/>
<evidence type="ECO:0000313" key="3">
    <source>
        <dbReference type="Proteomes" id="UP000077069"/>
    </source>
</evidence>
<sequence>MPCLPLSSQEYIYLIGARRPPRRPTAAASLPAAKARPPTFHQLFCALVQRRAGQPCMHILDTRGSAPAALARAQWANPRAGPWALDLRAAQGMHRREKLRGPWRSSATPRASPVPVLRLIARYRALARAHRGRRSQVASRPLPCRRPKARRARTSSRPAQHHQCALGRLPLRNATASIPQQRRRQPIAAPPACAQARASRPDVEPFWHRRRRGPAKPSRARCWRARCRETPVHHCGCSRRHASSHGDCNLNPIRPHSFGSHPSAPVLPNQLRPRHAAAIVIVTFHTSQHLPHTLCSNADHVVVLTTPEPAPRDKTPALSVDHADVDLQQVTAPGPYNPDIWVSFPIRSLHLLYAYEYD</sequence>
<feature type="compositionally biased region" description="Low complexity" evidence="1">
    <location>
        <begin position="177"/>
        <end position="198"/>
    </location>
</feature>
<gene>
    <name evidence="2" type="ORF">CC84DRAFT_1177146</name>
</gene>
<dbReference type="RefSeq" id="XP_018035390.1">
    <property type="nucleotide sequence ID" value="XM_018180268.1"/>
</dbReference>
<dbReference type="AlphaFoldDB" id="A0A177CBN0"/>
<name>A0A177CBN0_9PLEO</name>
<dbReference type="EMBL" id="KV441553">
    <property type="protein sequence ID" value="OAG05025.1"/>
    <property type="molecule type" value="Genomic_DNA"/>
</dbReference>
<protein>
    <submittedName>
        <fullName evidence="2">Uncharacterized protein</fullName>
    </submittedName>
</protein>
<feature type="region of interest" description="Disordered" evidence="1">
    <location>
        <begin position="131"/>
        <end position="162"/>
    </location>
</feature>
<evidence type="ECO:0000313" key="2">
    <source>
        <dbReference type="EMBL" id="OAG05025.1"/>
    </source>
</evidence>
<evidence type="ECO:0000256" key="1">
    <source>
        <dbReference type="SAM" id="MobiDB-lite"/>
    </source>
</evidence>
<dbReference type="GeneID" id="28763754"/>
<accession>A0A177CBN0</accession>
<reference evidence="2 3" key="1">
    <citation type="submission" date="2016-05" db="EMBL/GenBank/DDBJ databases">
        <title>Comparative analysis of secretome profiles of manganese(II)-oxidizing ascomycete fungi.</title>
        <authorList>
            <consortium name="DOE Joint Genome Institute"/>
            <person name="Zeiner C.A."/>
            <person name="Purvine S.O."/>
            <person name="Zink E.M."/>
            <person name="Wu S."/>
            <person name="Pasa-Tolic L."/>
            <person name="Chaput D.L."/>
            <person name="Haridas S."/>
            <person name="Grigoriev I.V."/>
            <person name="Santelli C.M."/>
            <person name="Hansel C.M."/>
        </authorList>
    </citation>
    <scope>NUCLEOTIDE SEQUENCE [LARGE SCALE GENOMIC DNA]</scope>
    <source>
        <strain evidence="2 3">AP3s5-JAC2a</strain>
    </source>
</reference>
<keyword evidence="3" id="KW-1185">Reference proteome</keyword>
<dbReference type="Proteomes" id="UP000077069">
    <property type="component" value="Unassembled WGS sequence"/>
</dbReference>
<dbReference type="InParanoid" id="A0A177CBN0"/>
<feature type="compositionally biased region" description="Basic residues" evidence="1">
    <location>
        <begin position="143"/>
        <end position="154"/>
    </location>
</feature>
<feature type="region of interest" description="Disordered" evidence="1">
    <location>
        <begin position="177"/>
        <end position="214"/>
    </location>
</feature>